<organism evidence="2 3">
    <name type="scientific">Rhizodiscina lignyota</name>
    <dbReference type="NCBI Taxonomy" id="1504668"/>
    <lineage>
        <taxon>Eukaryota</taxon>
        <taxon>Fungi</taxon>
        <taxon>Dikarya</taxon>
        <taxon>Ascomycota</taxon>
        <taxon>Pezizomycotina</taxon>
        <taxon>Dothideomycetes</taxon>
        <taxon>Pleosporomycetidae</taxon>
        <taxon>Aulographales</taxon>
        <taxon>Rhizodiscinaceae</taxon>
        <taxon>Rhizodiscina</taxon>
    </lineage>
</organism>
<name>A0A9P4M137_9PEZI</name>
<dbReference type="Proteomes" id="UP000799772">
    <property type="component" value="Unassembled WGS sequence"/>
</dbReference>
<evidence type="ECO:0000313" key="2">
    <source>
        <dbReference type="EMBL" id="KAF2094241.1"/>
    </source>
</evidence>
<feature type="region of interest" description="Disordered" evidence="1">
    <location>
        <begin position="196"/>
        <end position="225"/>
    </location>
</feature>
<protein>
    <submittedName>
        <fullName evidence="2">Uncharacterized protein</fullName>
    </submittedName>
</protein>
<keyword evidence="3" id="KW-1185">Reference proteome</keyword>
<reference evidence="2" key="1">
    <citation type="journal article" date="2020" name="Stud. Mycol.">
        <title>101 Dothideomycetes genomes: a test case for predicting lifestyles and emergence of pathogens.</title>
        <authorList>
            <person name="Haridas S."/>
            <person name="Albert R."/>
            <person name="Binder M."/>
            <person name="Bloem J."/>
            <person name="Labutti K."/>
            <person name="Salamov A."/>
            <person name="Andreopoulos B."/>
            <person name="Baker S."/>
            <person name="Barry K."/>
            <person name="Bills G."/>
            <person name="Bluhm B."/>
            <person name="Cannon C."/>
            <person name="Castanera R."/>
            <person name="Culley D."/>
            <person name="Daum C."/>
            <person name="Ezra D."/>
            <person name="Gonzalez J."/>
            <person name="Henrissat B."/>
            <person name="Kuo A."/>
            <person name="Liang C."/>
            <person name="Lipzen A."/>
            <person name="Lutzoni F."/>
            <person name="Magnuson J."/>
            <person name="Mondo S."/>
            <person name="Nolan M."/>
            <person name="Ohm R."/>
            <person name="Pangilinan J."/>
            <person name="Park H.-J."/>
            <person name="Ramirez L."/>
            <person name="Alfaro M."/>
            <person name="Sun H."/>
            <person name="Tritt A."/>
            <person name="Yoshinaga Y."/>
            <person name="Zwiers L.-H."/>
            <person name="Turgeon B."/>
            <person name="Goodwin S."/>
            <person name="Spatafora J."/>
            <person name="Crous P."/>
            <person name="Grigoriev I."/>
        </authorList>
    </citation>
    <scope>NUCLEOTIDE SEQUENCE</scope>
    <source>
        <strain evidence="2">CBS 133067</strain>
    </source>
</reference>
<gene>
    <name evidence="2" type="ORF">NA57DRAFT_60873</name>
</gene>
<sequence length="297" mass="34360">MASFTKRMSSDNRASLLGLPRELRRQIYREVIGTEINCTTVEYWKDGHFSQTGFRCTPQLKGPLQLPWLNLLFTCKEIAAEMKALTSEASFLQSEENATYVLELDPSLGLRATWERIPCPPSDARYLVANVVFDDMRDGQFWGDGGPMPVVRKLYQTLNHFIHCGPRFDAQRPLPQKMHLREIHVNVHLIREDANENDDIDANNPEKAEQSRRRRPKRFPRRNPGAPIRWLRNPFAELRSLITMIVGAGIVFGNVDRFQLSSEEETVKEWEVVHQEGGCIPAEWDRYGFDWGMRAFK</sequence>
<dbReference type="AlphaFoldDB" id="A0A9P4M137"/>
<evidence type="ECO:0000313" key="3">
    <source>
        <dbReference type="Proteomes" id="UP000799772"/>
    </source>
</evidence>
<evidence type="ECO:0000256" key="1">
    <source>
        <dbReference type="SAM" id="MobiDB-lite"/>
    </source>
</evidence>
<feature type="compositionally biased region" description="Basic residues" evidence="1">
    <location>
        <begin position="212"/>
        <end position="221"/>
    </location>
</feature>
<proteinExistence type="predicted"/>
<comment type="caution">
    <text evidence="2">The sequence shown here is derived from an EMBL/GenBank/DDBJ whole genome shotgun (WGS) entry which is preliminary data.</text>
</comment>
<dbReference type="OrthoDB" id="3813486at2759"/>
<accession>A0A9P4M137</accession>
<dbReference type="EMBL" id="ML978135">
    <property type="protein sequence ID" value="KAF2094241.1"/>
    <property type="molecule type" value="Genomic_DNA"/>
</dbReference>